<dbReference type="OrthoDB" id="9095397at2"/>
<sequence length="220" mass="24319">MGGTDAFHRRGTATSASDSLSKQWEAHDHHKEKSMTQYATTQDILDAFANLSGKEKITIMAKAKWHLDGTSFSEPLDLVHEALFLAVEGRRNWPLKIQFSLFLSMTIKSIAYAERTKKAHSARTRASAEDHLDWGTAPAANHPSAQDEAERAQTTIRLIGALDVARAALREGDRLAALVLDAILDEEEAPAIRDRLGLSAAELDAARKRALRVARNWARL</sequence>
<evidence type="ECO:0000313" key="2">
    <source>
        <dbReference type="EMBL" id="ATQ75807.1"/>
    </source>
</evidence>
<gene>
    <name evidence="2" type="ORF">CR152_15685</name>
</gene>
<reference evidence="2" key="1">
    <citation type="submission" date="2017-10" db="EMBL/GenBank/DDBJ databases">
        <title>Massilia psychrophilum sp. nov., a novel purple-pigmented bacterium isolated from Tianshan glacier, Xinjiang Municipality, China.</title>
        <authorList>
            <person name="Wang H."/>
        </authorList>
    </citation>
    <scope>NUCLEOTIDE SEQUENCE [LARGE SCALE GENOMIC DNA]</scope>
    <source>
        <strain evidence="2">B2</strain>
    </source>
</reference>
<evidence type="ECO:0000256" key="1">
    <source>
        <dbReference type="SAM" id="MobiDB-lite"/>
    </source>
</evidence>
<evidence type="ECO:0000313" key="3">
    <source>
        <dbReference type="Proteomes" id="UP000229897"/>
    </source>
</evidence>
<accession>A0A2D2DLE1</accession>
<feature type="compositionally biased region" description="Basic and acidic residues" evidence="1">
    <location>
        <begin position="24"/>
        <end position="34"/>
    </location>
</feature>
<organism evidence="2 3">
    <name type="scientific">Massilia violaceinigra</name>
    <dbReference type="NCBI Taxonomy" id="2045208"/>
    <lineage>
        <taxon>Bacteria</taxon>
        <taxon>Pseudomonadati</taxon>
        <taxon>Pseudomonadota</taxon>
        <taxon>Betaproteobacteria</taxon>
        <taxon>Burkholderiales</taxon>
        <taxon>Oxalobacteraceae</taxon>
        <taxon>Telluria group</taxon>
        <taxon>Massilia</taxon>
    </lineage>
</organism>
<name>A0A2D2DLE1_9BURK</name>
<dbReference type="KEGG" id="mass:CR152_15685"/>
<keyword evidence="3" id="KW-1185">Reference proteome</keyword>
<feature type="region of interest" description="Disordered" evidence="1">
    <location>
        <begin position="1"/>
        <end position="35"/>
    </location>
</feature>
<dbReference type="AlphaFoldDB" id="A0A2D2DLE1"/>
<dbReference type="Proteomes" id="UP000229897">
    <property type="component" value="Chromosome"/>
</dbReference>
<protein>
    <submittedName>
        <fullName evidence="2">Uncharacterized protein</fullName>
    </submittedName>
</protein>
<proteinExistence type="predicted"/>
<dbReference type="EMBL" id="CP024608">
    <property type="protein sequence ID" value="ATQ75807.1"/>
    <property type="molecule type" value="Genomic_DNA"/>
</dbReference>
<feature type="compositionally biased region" description="Polar residues" evidence="1">
    <location>
        <begin position="12"/>
        <end position="22"/>
    </location>
</feature>
<dbReference type="RefSeq" id="WP_099875881.1">
    <property type="nucleotide sequence ID" value="NZ_CP024608.1"/>
</dbReference>